<organism evidence="1 2">
    <name type="scientific">Natrinema altunense (strain JCM 12890 / CGMCC 1.3731 / AJ2)</name>
    <dbReference type="NCBI Taxonomy" id="1227494"/>
    <lineage>
        <taxon>Archaea</taxon>
        <taxon>Methanobacteriati</taxon>
        <taxon>Methanobacteriota</taxon>
        <taxon>Stenosarchaea group</taxon>
        <taxon>Halobacteria</taxon>
        <taxon>Halobacteriales</taxon>
        <taxon>Natrialbaceae</taxon>
        <taxon>Natrinema</taxon>
    </lineage>
</organism>
<name>L9ZK14_NATA2</name>
<evidence type="ECO:0008006" key="3">
    <source>
        <dbReference type="Google" id="ProtNLM"/>
    </source>
</evidence>
<protein>
    <recommendedName>
        <fullName evidence="3">C2H2-type domain-containing protein</fullName>
    </recommendedName>
</protein>
<reference evidence="1 2" key="1">
    <citation type="journal article" date="2014" name="PLoS Genet.">
        <title>Phylogenetically driven sequencing of extremely halophilic archaea reveals strategies for static and dynamic osmo-response.</title>
        <authorList>
            <person name="Becker E.A."/>
            <person name="Seitzer P.M."/>
            <person name="Tritt A."/>
            <person name="Larsen D."/>
            <person name="Krusor M."/>
            <person name="Yao A.I."/>
            <person name="Wu D."/>
            <person name="Madern D."/>
            <person name="Eisen J.A."/>
            <person name="Darling A.E."/>
            <person name="Facciotti M.T."/>
        </authorList>
    </citation>
    <scope>NUCLEOTIDE SEQUENCE [LARGE SCALE GENOMIC DNA]</scope>
    <source>
        <strain evidence="1 2">JCM 12890</strain>
    </source>
</reference>
<keyword evidence="2" id="KW-1185">Reference proteome</keyword>
<evidence type="ECO:0000313" key="2">
    <source>
        <dbReference type="Proteomes" id="UP000011511"/>
    </source>
</evidence>
<evidence type="ECO:0000313" key="1">
    <source>
        <dbReference type="EMBL" id="ELY86850.1"/>
    </source>
</evidence>
<sequence length="59" mass="6496">MVSNITIHCTCGTDIRIEKSTDPAACPDCETTFELTLVEHSVDHHASSTRYGTQVYRGP</sequence>
<dbReference type="Proteomes" id="UP000011511">
    <property type="component" value="Unassembled WGS sequence"/>
</dbReference>
<gene>
    <name evidence="1" type="ORF">C485_08037</name>
</gene>
<accession>L9ZK14</accession>
<comment type="caution">
    <text evidence="1">The sequence shown here is derived from an EMBL/GenBank/DDBJ whole genome shotgun (WGS) entry which is preliminary data.</text>
</comment>
<dbReference type="PATRIC" id="fig|1227494.3.peg.1602"/>
<proteinExistence type="predicted"/>
<dbReference type="EMBL" id="AOIK01000025">
    <property type="protein sequence ID" value="ELY86850.1"/>
    <property type="molecule type" value="Genomic_DNA"/>
</dbReference>
<dbReference type="AlphaFoldDB" id="L9ZK14"/>